<evidence type="ECO:0000256" key="3">
    <source>
        <dbReference type="SAM" id="Phobius"/>
    </source>
</evidence>
<reference evidence="5 6" key="1">
    <citation type="journal article" date="2017" name="Gigascience">
        <title>Draft genome of the honey bee ectoparasitic mite, Tropilaelaps mercedesae, is shaped by the parasitic life history.</title>
        <authorList>
            <person name="Dong X."/>
            <person name="Armstrong S.D."/>
            <person name="Xia D."/>
            <person name="Makepeace B.L."/>
            <person name="Darby A.C."/>
            <person name="Kadowaki T."/>
        </authorList>
    </citation>
    <scope>NUCLEOTIDE SEQUENCE [LARGE SCALE GENOMIC DNA]</scope>
    <source>
        <strain evidence="5">Wuxi-XJTLU</strain>
    </source>
</reference>
<dbReference type="OrthoDB" id="6233064at2759"/>
<dbReference type="GO" id="GO:0007173">
    <property type="term" value="P:epidermal growth factor receptor signaling pathway"/>
    <property type="evidence" value="ECO:0007669"/>
    <property type="project" value="InterPro"/>
</dbReference>
<dbReference type="PANTHER" id="PTHR12332">
    <property type="entry name" value="KEREN-RELATED"/>
    <property type="match status" value="1"/>
</dbReference>
<feature type="transmembrane region" description="Helical" evidence="3">
    <location>
        <begin position="194"/>
        <end position="216"/>
    </location>
</feature>
<dbReference type="PANTHER" id="PTHR12332:SF1">
    <property type="entry name" value="KEREN-RELATED"/>
    <property type="match status" value="1"/>
</dbReference>
<dbReference type="EMBL" id="MNPL01001292">
    <property type="protein sequence ID" value="OQR79289.1"/>
    <property type="molecule type" value="Genomic_DNA"/>
</dbReference>
<dbReference type="STRING" id="418985.A0A1V9Y0N6"/>
<keyword evidence="1" id="KW-1015">Disulfide bond</keyword>
<gene>
    <name evidence="5" type="ORF">BIW11_02578</name>
</gene>
<evidence type="ECO:0000259" key="4">
    <source>
        <dbReference type="PROSITE" id="PS50026"/>
    </source>
</evidence>
<evidence type="ECO:0000313" key="5">
    <source>
        <dbReference type="EMBL" id="OQR79289.1"/>
    </source>
</evidence>
<dbReference type="CDD" id="cd00054">
    <property type="entry name" value="EGF_CA"/>
    <property type="match status" value="1"/>
</dbReference>
<proteinExistence type="predicted"/>
<dbReference type="GO" id="GO:0048018">
    <property type="term" value="F:receptor ligand activity"/>
    <property type="evidence" value="ECO:0007669"/>
    <property type="project" value="InterPro"/>
</dbReference>
<organism evidence="5 6">
    <name type="scientific">Tropilaelaps mercedesae</name>
    <dbReference type="NCBI Taxonomy" id="418985"/>
    <lineage>
        <taxon>Eukaryota</taxon>
        <taxon>Metazoa</taxon>
        <taxon>Ecdysozoa</taxon>
        <taxon>Arthropoda</taxon>
        <taxon>Chelicerata</taxon>
        <taxon>Arachnida</taxon>
        <taxon>Acari</taxon>
        <taxon>Parasitiformes</taxon>
        <taxon>Mesostigmata</taxon>
        <taxon>Gamasina</taxon>
        <taxon>Dermanyssoidea</taxon>
        <taxon>Laelapidae</taxon>
        <taxon>Tropilaelaps</taxon>
    </lineage>
</organism>
<name>A0A1V9Y0N6_9ACAR</name>
<keyword evidence="3" id="KW-0812">Transmembrane</keyword>
<evidence type="ECO:0000256" key="2">
    <source>
        <dbReference type="SAM" id="MobiDB-lite"/>
    </source>
</evidence>
<feature type="disulfide bond" evidence="1">
    <location>
        <begin position="130"/>
        <end position="139"/>
    </location>
</feature>
<dbReference type="PROSITE" id="PS00022">
    <property type="entry name" value="EGF_1"/>
    <property type="match status" value="1"/>
</dbReference>
<dbReference type="GO" id="GO:0005154">
    <property type="term" value="F:epidermal growth factor receptor binding"/>
    <property type="evidence" value="ECO:0007669"/>
    <property type="project" value="InterPro"/>
</dbReference>
<dbReference type="InterPro" id="IPR000742">
    <property type="entry name" value="EGF"/>
</dbReference>
<dbReference type="FunCoup" id="A0A1V9Y0N6">
    <property type="interactions" value="91"/>
</dbReference>
<feature type="domain" description="EGF-like" evidence="4">
    <location>
        <begin position="96"/>
        <end position="140"/>
    </location>
</feature>
<dbReference type="Pfam" id="PF00008">
    <property type="entry name" value="EGF"/>
    <property type="match status" value="1"/>
</dbReference>
<sequence length="272" mass="29538">MLLTGTLRSSVISDACSTRSTPKARSSYISQLQAQQQTQRPSPRFVPHAAQQASSYRAQPPALSAPQAPFAAVPAPAVPTVSDTDLTTQRPNVTFQTYACPEAYAKWYCLNGASCFSLKIGESILYNCECAAGYIGQRCEFKDLDGTYLRKYPSLSLSFFPVNSDACPRPPSIFSLFPPCPSLSRRGVLIETAAIANGVIIIMLVATVCCVLLYLVTVPNRFQRSHHFKVKIGDHFDVKSGQYIYQDCGGVLTTKQAVPVAVLSADALVRTV</sequence>
<dbReference type="PROSITE" id="PS01186">
    <property type="entry name" value="EGF_2"/>
    <property type="match status" value="1"/>
</dbReference>
<dbReference type="SUPFAM" id="SSF57196">
    <property type="entry name" value="EGF/Laminin"/>
    <property type="match status" value="1"/>
</dbReference>
<evidence type="ECO:0000256" key="1">
    <source>
        <dbReference type="PROSITE-ProRule" id="PRU00076"/>
    </source>
</evidence>
<evidence type="ECO:0000313" key="6">
    <source>
        <dbReference type="Proteomes" id="UP000192247"/>
    </source>
</evidence>
<dbReference type="InterPro" id="IPR043403">
    <property type="entry name" value="Gurken/Spitz"/>
</dbReference>
<feature type="compositionally biased region" description="Polar residues" evidence="2">
    <location>
        <begin position="27"/>
        <end position="41"/>
    </location>
</feature>
<dbReference type="Proteomes" id="UP000192247">
    <property type="component" value="Unassembled WGS sequence"/>
</dbReference>
<dbReference type="Gene3D" id="2.10.25.10">
    <property type="entry name" value="Laminin"/>
    <property type="match status" value="1"/>
</dbReference>
<keyword evidence="1" id="KW-0245">EGF-like domain</keyword>
<keyword evidence="3" id="KW-1133">Transmembrane helix</keyword>
<comment type="caution">
    <text evidence="1">Lacks conserved residue(s) required for the propagation of feature annotation.</text>
</comment>
<dbReference type="PROSITE" id="PS50026">
    <property type="entry name" value="EGF_3"/>
    <property type="match status" value="1"/>
</dbReference>
<keyword evidence="6" id="KW-1185">Reference proteome</keyword>
<dbReference type="SMART" id="SM00181">
    <property type="entry name" value="EGF"/>
    <property type="match status" value="1"/>
</dbReference>
<protein>
    <submittedName>
        <fullName evidence="5">Protein spitz-like</fullName>
    </submittedName>
</protein>
<dbReference type="InParanoid" id="A0A1V9Y0N6"/>
<feature type="region of interest" description="Disordered" evidence="2">
    <location>
        <begin position="27"/>
        <end position="51"/>
    </location>
</feature>
<dbReference type="AlphaFoldDB" id="A0A1V9Y0N6"/>
<comment type="caution">
    <text evidence="5">The sequence shown here is derived from an EMBL/GenBank/DDBJ whole genome shotgun (WGS) entry which is preliminary data.</text>
</comment>
<accession>A0A1V9Y0N6</accession>
<keyword evidence="3" id="KW-0472">Membrane</keyword>